<dbReference type="Pfam" id="PF00903">
    <property type="entry name" value="Glyoxalase"/>
    <property type="match status" value="1"/>
</dbReference>
<dbReference type="OrthoDB" id="9804907at2"/>
<gene>
    <name evidence="2" type="ORF">EZ428_12445</name>
</gene>
<reference evidence="2 3" key="1">
    <citation type="submission" date="2019-02" db="EMBL/GenBank/DDBJ databases">
        <title>Pedobacter sp. RP-1-13 sp. nov., isolated from Arctic soil.</title>
        <authorList>
            <person name="Dahal R.H."/>
        </authorList>
    </citation>
    <scope>NUCLEOTIDE SEQUENCE [LARGE SCALE GENOMIC DNA]</scope>
    <source>
        <strain evidence="2 3">RP-1-13</strain>
    </source>
</reference>
<dbReference type="InterPro" id="IPR029068">
    <property type="entry name" value="Glyas_Bleomycin-R_OHBP_Dase"/>
</dbReference>
<proteinExistence type="predicted"/>
<accession>A0A4R0MV69</accession>
<dbReference type="Proteomes" id="UP000292884">
    <property type="component" value="Unassembled WGS sequence"/>
</dbReference>
<dbReference type="InterPro" id="IPR004360">
    <property type="entry name" value="Glyas_Fos-R_dOase_dom"/>
</dbReference>
<evidence type="ECO:0000313" key="3">
    <source>
        <dbReference type="Proteomes" id="UP000292884"/>
    </source>
</evidence>
<dbReference type="EMBL" id="SJSK01000003">
    <property type="protein sequence ID" value="TCC90092.1"/>
    <property type="molecule type" value="Genomic_DNA"/>
</dbReference>
<organism evidence="2 3">
    <name type="scientific">Pedobacter frigiditerrae</name>
    <dbReference type="NCBI Taxonomy" id="2530452"/>
    <lineage>
        <taxon>Bacteria</taxon>
        <taxon>Pseudomonadati</taxon>
        <taxon>Bacteroidota</taxon>
        <taxon>Sphingobacteriia</taxon>
        <taxon>Sphingobacteriales</taxon>
        <taxon>Sphingobacteriaceae</taxon>
        <taxon>Pedobacter</taxon>
    </lineage>
</organism>
<dbReference type="Gene3D" id="3.10.180.10">
    <property type="entry name" value="2,3-Dihydroxybiphenyl 1,2-Dioxygenase, domain 1"/>
    <property type="match status" value="1"/>
</dbReference>
<name>A0A4R0MV69_9SPHI</name>
<feature type="domain" description="Glyoxalase/fosfomycin resistance/dioxygenase" evidence="1">
    <location>
        <begin position="5"/>
        <end position="114"/>
    </location>
</feature>
<protein>
    <recommendedName>
        <fullName evidence="1">Glyoxalase/fosfomycin resistance/dioxygenase domain-containing protein</fullName>
    </recommendedName>
</protein>
<dbReference type="RefSeq" id="WP_131553495.1">
    <property type="nucleotide sequence ID" value="NZ_SJSK01000003.1"/>
</dbReference>
<keyword evidence="3" id="KW-1185">Reference proteome</keyword>
<comment type="caution">
    <text evidence="2">The sequence shown here is derived from an EMBL/GenBank/DDBJ whole genome shotgun (WGS) entry which is preliminary data.</text>
</comment>
<sequence length="127" mass="14655">MSKEIKYVAVDVDKKQESILFYRKYLNFELHSTVQITVNEEWSFLNNCEGVPLGLILIKKKDGDRQPCTLILNAQDCLFEYCKLKETEINDLSAPIYSAIGLTISFSDPSGNRIILLEERKYNELDN</sequence>
<dbReference type="SUPFAM" id="SSF54593">
    <property type="entry name" value="Glyoxalase/Bleomycin resistance protein/Dihydroxybiphenyl dioxygenase"/>
    <property type="match status" value="1"/>
</dbReference>
<dbReference type="AlphaFoldDB" id="A0A4R0MV69"/>
<evidence type="ECO:0000313" key="2">
    <source>
        <dbReference type="EMBL" id="TCC90092.1"/>
    </source>
</evidence>
<evidence type="ECO:0000259" key="1">
    <source>
        <dbReference type="Pfam" id="PF00903"/>
    </source>
</evidence>